<dbReference type="PANTHER" id="PTHR35579:SF3">
    <property type="entry name" value="CRISPR SYSTEM CMS ENDORIBONUCLEASE CSM3"/>
    <property type="match status" value="1"/>
</dbReference>
<sequence length="173" mass="19264">MIYKITFLDFWHLSSGLSAGAKFDSMVVKDKNNLPFVPAKTMKGLLREIAEELSNQAFVNICFGNEGVNSGVCYFGNATLESKTNEEIVKNNLQNELYKEIASTKIGKNGIAEDGSLREIEVVIPISLYGKIENIPSEFEEDMKNSLKQIKKVGLNRNRGLGRCKIEILGDVK</sequence>
<evidence type="ECO:0000256" key="1">
    <source>
        <dbReference type="ARBA" id="ARBA00023118"/>
    </source>
</evidence>
<keyword evidence="1" id="KW-0051">Antiviral defense</keyword>
<feature type="domain" description="CRISPR type III-associated protein" evidence="2">
    <location>
        <begin position="4"/>
        <end position="165"/>
    </location>
</feature>
<dbReference type="EMBL" id="LLKQ01000001">
    <property type="protein sequence ID" value="OCL95811.1"/>
    <property type="molecule type" value="Genomic_DNA"/>
</dbReference>
<organism evidence="3 4">
    <name type="scientific">Aliarcobacter thereius LMG 24486</name>
    <dbReference type="NCBI Taxonomy" id="1032240"/>
    <lineage>
        <taxon>Bacteria</taxon>
        <taxon>Pseudomonadati</taxon>
        <taxon>Campylobacterota</taxon>
        <taxon>Epsilonproteobacteria</taxon>
        <taxon>Campylobacterales</taxon>
        <taxon>Arcobacteraceae</taxon>
        <taxon>Aliarcobacter</taxon>
    </lineage>
</organism>
<accession>A0A1C7WPY5</accession>
<proteinExistence type="predicted"/>
<dbReference type="InterPro" id="IPR052216">
    <property type="entry name" value="CRISPR_Csm3_endoribonuclease"/>
</dbReference>
<gene>
    <name evidence="3" type="ORF">AA347_01293</name>
</gene>
<dbReference type="InterPro" id="IPR005537">
    <property type="entry name" value="RAMP_III_fam"/>
</dbReference>
<dbReference type="CDD" id="cd09726">
    <property type="entry name" value="RAMP_I_III"/>
    <property type="match status" value="1"/>
</dbReference>
<dbReference type="Pfam" id="PF03787">
    <property type="entry name" value="RAMPs"/>
    <property type="match status" value="1"/>
</dbReference>
<protein>
    <submittedName>
        <fullName evidence="3">RAMP superfamily protein</fullName>
    </submittedName>
</protein>
<reference evidence="3 4" key="1">
    <citation type="submission" date="2015-10" db="EMBL/GenBank/DDBJ databases">
        <authorList>
            <person name="Rovetto F.F."/>
            <person name="Cocolin L.L."/>
            <person name="Illeghems K.K."/>
            <person name="Van Nieuwerbuegh F.F."/>
            <person name="Houf K.K."/>
        </authorList>
    </citation>
    <scope>NUCLEOTIDE SEQUENCE [LARGE SCALE GENOMIC DNA]</scope>
    <source>
        <strain evidence="3 4">LMG 24486</strain>
    </source>
</reference>
<name>A0A1C7WPY5_9BACT</name>
<keyword evidence="4" id="KW-1185">Reference proteome</keyword>
<evidence type="ECO:0000259" key="2">
    <source>
        <dbReference type="Pfam" id="PF03787"/>
    </source>
</evidence>
<dbReference type="RefSeq" id="WP_066177150.1">
    <property type="nucleotide sequence ID" value="NZ_CP035926.1"/>
</dbReference>
<dbReference type="PANTHER" id="PTHR35579">
    <property type="entry name" value="CRISPR SYSTEM CMS ENDORIBONUCLEASE CSM3"/>
    <property type="match status" value="1"/>
</dbReference>
<evidence type="ECO:0000313" key="3">
    <source>
        <dbReference type="EMBL" id="OCL95811.1"/>
    </source>
</evidence>
<comment type="caution">
    <text evidence="3">The sequence shown here is derived from an EMBL/GenBank/DDBJ whole genome shotgun (WGS) entry which is preliminary data.</text>
</comment>
<dbReference type="Proteomes" id="UP000092987">
    <property type="component" value="Unassembled WGS sequence"/>
</dbReference>
<evidence type="ECO:0000313" key="4">
    <source>
        <dbReference type="Proteomes" id="UP000092987"/>
    </source>
</evidence>